<organism evidence="2 3">
    <name type="scientific">Saliphagus infecundisoli</name>
    <dbReference type="NCBI Taxonomy" id="1849069"/>
    <lineage>
        <taxon>Archaea</taxon>
        <taxon>Methanobacteriati</taxon>
        <taxon>Methanobacteriota</taxon>
        <taxon>Stenosarchaea group</taxon>
        <taxon>Halobacteria</taxon>
        <taxon>Halobacteriales</taxon>
        <taxon>Natrialbaceae</taxon>
        <taxon>Saliphagus</taxon>
    </lineage>
</organism>
<evidence type="ECO:0000313" key="2">
    <source>
        <dbReference type="EMBL" id="MFC4988281.1"/>
    </source>
</evidence>
<dbReference type="AlphaFoldDB" id="A0ABD5QEM9"/>
<accession>A0ABD5QEM9</accession>
<comment type="caution">
    <text evidence="2">The sequence shown here is derived from an EMBL/GenBank/DDBJ whole genome shotgun (WGS) entry which is preliminary data.</text>
</comment>
<dbReference type="PROSITE" id="PS51340">
    <property type="entry name" value="MOSC"/>
    <property type="match status" value="1"/>
</dbReference>
<dbReference type="InterPro" id="IPR005302">
    <property type="entry name" value="MoCF_Sase_C"/>
</dbReference>
<dbReference type="SUPFAM" id="SSF141673">
    <property type="entry name" value="MOSC N-terminal domain-like"/>
    <property type="match status" value="1"/>
</dbReference>
<feature type="domain" description="MOSC" evidence="1">
    <location>
        <begin position="94"/>
        <end position="264"/>
    </location>
</feature>
<name>A0ABD5QEM9_9EURY</name>
<gene>
    <name evidence="2" type="ORF">ACFPFO_11030</name>
</gene>
<dbReference type="EMBL" id="JBHSJG010000036">
    <property type="protein sequence ID" value="MFC4988281.1"/>
    <property type="molecule type" value="Genomic_DNA"/>
</dbReference>
<dbReference type="Proteomes" id="UP001595925">
    <property type="component" value="Unassembled WGS sequence"/>
</dbReference>
<evidence type="ECO:0000259" key="1">
    <source>
        <dbReference type="PROSITE" id="PS51340"/>
    </source>
</evidence>
<reference evidence="2 3" key="1">
    <citation type="journal article" date="2019" name="Int. J. Syst. Evol. Microbiol.">
        <title>The Global Catalogue of Microorganisms (GCM) 10K type strain sequencing project: providing services to taxonomists for standard genome sequencing and annotation.</title>
        <authorList>
            <consortium name="The Broad Institute Genomics Platform"/>
            <consortium name="The Broad Institute Genome Sequencing Center for Infectious Disease"/>
            <person name="Wu L."/>
            <person name="Ma J."/>
        </authorList>
    </citation>
    <scope>NUCLEOTIDE SEQUENCE [LARGE SCALE GENOMIC DNA]</scope>
    <source>
        <strain evidence="2 3">CGMCC 1.15824</strain>
    </source>
</reference>
<proteinExistence type="predicted"/>
<evidence type="ECO:0000313" key="3">
    <source>
        <dbReference type="Proteomes" id="UP001595925"/>
    </source>
</evidence>
<protein>
    <submittedName>
        <fullName evidence="2">MOSC domain-containing protein</fullName>
    </submittedName>
</protein>
<dbReference type="InterPro" id="IPR005303">
    <property type="entry name" value="MOCOS_middle"/>
</dbReference>
<dbReference type="Pfam" id="PF03473">
    <property type="entry name" value="MOSC"/>
    <property type="match status" value="1"/>
</dbReference>
<dbReference type="Pfam" id="PF03476">
    <property type="entry name" value="MOSC_N"/>
    <property type="match status" value="1"/>
</dbReference>
<sequence>MTAPTLESIRVHPIKSLDATVRETARIVEGGGLAWDRRYSIVDSDGEYVNGKRERAIHRIGAAFDLEMGRVSLRVHDPGPGDPSPRGFDLEDDRTALEAWLAEYLGDEVSLRRNDEGGFPDDTDAAGPTVIASGTLAAVAAWFEGITPAELCRRLRPNLVLSGEAFAEDRLYDRPGTVVPFEIGGATIHGESPCARCVVPTRDPDTGAETEGFRERFVERRRATLPEWANEAQFDHYFRLMVNTRVPPESWGEAFSVGDPVTVGSPRPE</sequence>
<keyword evidence="3" id="KW-1185">Reference proteome</keyword>
<dbReference type="RefSeq" id="WP_224827125.1">
    <property type="nucleotide sequence ID" value="NZ_JAIVEF010000001.1"/>
</dbReference>